<dbReference type="OrthoDB" id="9804044at2"/>
<evidence type="ECO:0000256" key="6">
    <source>
        <dbReference type="HAMAP-Rule" id="MF_00922"/>
    </source>
</evidence>
<keyword evidence="4 6" id="KW-0998">Cell outer membrane</keyword>
<evidence type="ECO:0000256" key="5">
    <source>
        <dbReference type="ARBA" id="ARBA00023288"/>
    </source>
</evidence>
<evidence type="ECO:0000256" key="2">
    <source>
        <dbReference type="ARBA" id="ARBA00023136"/>
    </source>
</evidence>
<proteinExistence type="inferred from homology"/>
<dbReference type="PANTHER" id="PTHR37423:SF1">
    <property type="entry name" value="OUTER MEMBRANE PROTEIN ASSEMBLY FACTOR BAMD"/>
    <property type="match status" value="1"/>
</dbReference>
<accession>A0A7W6BLW1</accession>
<dbReference type="Pfam" id="PF13525">
    <property type="entry name" value="YfiO"/>
    <property type="match status" value="1"/>
</dbReference>
<dbReference type="AlphaFoldDB" id="A0A7W6BLW1"/>
<gene>
    <name evidence="6" type="primary">bamD</name>
    <name evidence="9" type="ORF">GGR05_000480</name>
</gene>
<name>A0A7W6BLW1_9HYPH</name>
<organism evidence="9 10">
    <name type="scientific">Aureimonas phyllosphaerae</name>
    <dbReference type="NCBI Taxonomy" id="1166078"/>
    <lineage>
        <taxon>Bacteria</taxon>
        <taxon>Pseudomonadati</taxon>
        <taxon>Pseudomonadota</taxon>
        <taxon>Alphaproteobacteria</taxon>
        <taxon>Hyphomicrobiales</taxon>
        <taxon>Aurantimonadaceae</taxon>
        <taxon>Aureimonas</taxon>
    </lineage>
</organism>
<dbReference type="InterPro" id="IPR011990">
    <property type="entry name" value="TPR-like_helical_dom_sf"/>
</dbReference>
<keyword evidence="10" id="KW-1185">Reference proteome</keyword>
<dbReference type="InterPro" id="IPR017689">
    <property type="entry name" value="BamD"/>
</dbReference>
<reference evidence="9 10" key="1">
    <citation type="submission" date="2020-08" db="EMBL/GenBank/DDBJ databases">
        <title>Genomic Encyclopedia of Type Strains, Phase IV (KMG-IV): sequencing the most valuable type-strain genomes for metagenomic binning, comparative biology and taxonomic classification.</title>
        <authorList>
            <person name="Goeker M."/>
        </authorList>
    </citation>
    <scope>NUCLEOTIDE SEQUENCE [LARGE SCALE GENOMIC DNA]</scope>
    <source>
        <strain evidence="9 10">DSM 25024</strain>
    </source>
</reference>
<evidence type="ECO:0000256" key="1">
    <source>
        <dbReference type="ARBA" id="ARBA00022729"/>
    </source>
</evidence>
<dbReference type="PROSITE" id="PS51257">
    <property type="entry name" value="PROKAR_LIPOPROTEIN"/>
    <property type="match status" value="1"/>
</dbReference>
<dbReference type="EMBL" id="JACIDO010000001">
    <property type="protein sequence ID" value="MBB3934369.1"/>
    <property type="molecule type" value="Genomic_DNA"/>
</dbReference>
<keyword evidence="1 6" id="KW-0732">Signal</keyword>
<evidence type="ECO:0000313" key="10">
    <source>
        <dbReference type="Proteomes" id="UP000531216"/>
    </source>
</evidence>
<keyword evidence="5 6" id="KW-0449">Lipoprotein</keyword>
<dbReference type="GO" id="GO:1990063">
    <property type="term" value="C:Bam protein complex"/>
    <property type="evidence" value="ECO:0007669"/>
    <property type="project" value="TreeGrafter"/>
</dbReference>
<sequence length="311" mass="34341">MGIKMPLSGRFPVVPMALAVAASGLLLSGCMSSKDTDIDALALASQTEPADALYNQGLANLENGRLKEAAAKFEAIDRQHPYSEFARKALVMRAFASYRTGDYDEAVASARRYLSLYPGSEDAAYAQYIIGLSYYRQMPDVTRDQTDTARAVQAMQEVVDRYPDSEYAEDARTKLRIARDQLAGKEMQVGRYYQERREYIAAINRFKNVVDTYPGTRHVEEALARLTETYYAMGLTQEAQASASVLGQNFPESEWYRDSYALLQSNGLQPRSGSGTSWFSNATRLITGADRSPTATRAQADATVLAPPARG</sequence>
<dbReference type="NCBIfam" id="TIGR03302">
    <property type="entry name" value="OM_YfiO"/>
    <property type="match status" value="1"/>
</dbReference>
<comment type="similarity">
    <text evidence="6">Belongs to the BamD family.</text>
</comment>
<comment type="subcellular location">
    <subcellularLocation>
        <location evidence="6">Cell outer membrane</location>
        <topology evidence="6">Lipid-anchor</topology>
    </subcellularLocation>
</comment>
<dbReference type="InterPro" id="IPR039565">
    <property type="entry name" value="BamD-like"/>
</dbReference>
<dbReference type="Proteomes" id="UP000531216">
    <property type="component" value="Unassembled WGS sequence"/>
</dbReference>
<comment type="subunit">
    <text evidence="6">Part of the Bam complex.</text>
</comment>
<keyword evidence="3 6" id="KW-0564">Palmitate</keyword>
<dbReference type="HAMAP" id="MF_00922">
    <property type="entry name" value="OM_assembly_BamD"/>
    <property type="match status" value="1"/>
</dbReference>
<dbReference type="CDD" id="cd15830">
    <property type="entry name" value="BamD"/>
    <property type="match status" value="1"/>
</dbReference>
<protein>
    <recommendedName>
        <fullName evidence="6">Outer membrane protein assembly factor BamD</fullName>
    </recommendedName>
</protein>
<evidence type="ECO:0000256" key="3">
    <source>
        <dbReference type="ARBA" id="ARBA00023139"/>
    </source>
</evidence>
<feature type="region of interest" description="Disordered" evidence="7">
    <location>
        <begin position="289"/>
        <end position="311"/>
    </location>
</feature>
<comment type="function">
    <text evidence="6">Part of the outer membrane protein assembly complex, which is involved in assembly and insertion of beta-barrel proteins into the outer membrane.</text>
</comment>
<evidence type="ECO:0000313" key="9">
    <source>
        <dbReference type="EMBL" id="MBB3934369.1"/>
    </source>
</evidence>
<comment type="caution">
    <text evidence="9">The sequence shown here is derived from an EMBL/GenBank/DDBJ whole genome shotgun (WGS) entry which is preliminary data.</text>
</comment>
<dbReference type="GO" id="GO:0051205">
    <property type="term" value="P:protein insertion into membrane"/>
    <property type="evidence" value="ECO:0007669"/>
    <property type="project" value="UniProtKB-UniRule"/>
</dbReference>
<dbReference type="RefSeq" id="WP_090958436.1">
    <property type="nucleotide sequence ID" value="NZ_CP181348.1"/>
</dbReference>
<evidence type="ECO:0000256" key="4">
    <source>
        <dbReference type="ARBA" id="ARBA00023237"/>
    </source>
</evidence>
<keyword evidence="2 6" id="KW-0472">Membrane</keyword>
<dbReference type="Gene3D" id="1.25.40.10">
    <property type="entry name" value="Tetratricopeptide repeat domain"/>
    <property type="match status" value="1"/>
</dbReference>
<evidence type="ECO:0000256" key="7">
    <source>
        <dbReference type="SAM" id="MobiDB-lite"/>
    </source>
</evidence>
<dbReference type="PANTHER" id="PTHR37423">
    <property type="entry name" value="SOLUBLE LYTIC MUREIN TRANSGLYCOSYLASE-RELATED"/>
    <property type="match status" value="1"/>
</dbReference>
<dbReference type="SUPFAM" id="SSF48452">
    <property type="entry name" value="TPR-like"/>
    <property type="match status" value="1"/>
</dbReference>
<feature type="domain" description="Outer membrane lipoprotein BamD-like" evidence="8">
    <location>
        <begin position="49"/>
        <end position="242"/>
    </location>
</feature>
<dbReference type="GO" id="GO:0043165">
    <property type="term" value="P:Gram-negative-bacterium-type cell outer membrane assembly"/>
    <property type="evidence" value="ECO:0007669"/>
    <property type="project" value="UniProtKB-UniRule"/>
</dbReference>
<evidence type="ECO:0000259" key="8">
    <source>
        <dbReference type="Pfam" id="PF13525"/>
    </source>
</evidence>